<evidence type="ECO:0000256" key="6">
    <source>
        <dbReference type="SAM" id="Phobius"/>
    </source>
</evidence>
<dbReference type="GeneID" id="112049131"/>
<evidence type="ECO:0000256" key="5">
    <source>
        <dbReference type="ARBA" id="ARBA00023136"/>
    </source>
</evidence>
<dbReference type="GO" id="GO:0022857">
    <property type="term" value="F:transmembrane transporter activity"/>
    <property type="evidence" value="ECO:0007669"/>
    <property type="project" value="InterPro"/>
</dbReference>
<evidence type="ECO:0000256" key="4">
    <source>
        <dbReference type="ARBA" id="ARBA00022989"/>
    </source>
</evidence>
<organism evidence="8 9">
    <name type="scientific">Bicyclus anynana</name>
    <name type="common">Squinting bush brown butterfly</name>
    <dbReference type="NCBI Taxonomy" id="110368"/>
    <lineage>
        <taxon>Eukaryota</taxon>
        <taxon>Metazoa</taxon>
        <taxon>Ecdysozoa</taxon>
        <taxon>Arthropoda</taxon>
        <taxon>Hexapoda</taxon>
        <taxon>Insecta</taxon>
        <taxon>Pterygota</taxon>
        <taxon>Neoptera</taxon>
        <taxon>Endopterygota</taxon>
        <taxon>Lepidoptera</taxon>
        <taxon>Glossata</taxon>
        <taxon>Ditrysia</taxon>
        <taxon>Papilionoidea</taxon>
        <taxon>Nymphalidae</taxon>
        <taxon>Satyrinae</taxon>
        <taxon>Satyrini</taxon>
        <taxon>Mycalesina</taxon>
        <taxon>Bicyclus</taxon>
    </lineage>
</organism>
<dbReference type="OrthoDB" id="515887at2759"/>
<reference evidence="9" key="1">
    <citation type="submission" date="2025-08" db="UniProtKB">
        <authorList>
            <consortium name="RefSeq"/>
        </authorList>
    </citation>
    <scope>IDENTIFICATION</scope>
</reference>
<keyword evidence="3 6" id="KW-0812">Transmembrane</keyword>
<proteinExistence type="inferred from homology"/>
<evidence type="ECO:0000313" key="9">
    <source>
        <dbReference type="RefSeq" id="XP_023942689.1"/>
    </source>
</evidence>
<comment type="similarity">
    <text evidence="2">Belongs to the major facilitator superfamily. MFSD6 family.</text>
</comment>
<feature type="transmembrane region" description="Helical" evidence="6">
    <location>
        <begin position="679"/>
        <end position="700"/>
    </location>
</feature>
<dbReference type="SUPFAM" id="SSF103473">
    <property type="entry name" value="MFS general substrate transporter"/>
    <property type="match status" value="2"/>
</dbReference>
<sequence length="735" mass="80479">MWPSKMKVNKKLLPIKGHFFLFNAGTAPLVSYLSTYARQLGFTSTTVGLIYTVLPVFGLIAKPLFGVIADRLKIQKSLFILFQVVTMVSFLAIYFIPESGAKVSVELDCGDSATTLRSCYDSADQIDKCKVSSLSDSSGNSTATCEMSCGMTSPKMWQTVCEHWHIPKYCYSDARHIDYTAFINNVHANDSCVYMASNKVILDGFSYVPSCRVGSGYVDINEPCSLDCDNQNLANLIGSNEANMTCLDKMLNFRVCNNNTQDLANITGDSYSKCQASCELAPHAPWRLMEICEGWGADAAQTCRPGTPEPLPASLAFTGTVTLNTFMAEHKCVYVHLKQIQLEDGSIHYPYCGSKAAYQIGDELFHSTCDITCNNEMVNELFKSASESHADDSTQYSMQFWLFFLLMIISWVGQAVVVTFADAICFNLLGTKISLYGKQRLWGSVGFGLFSLLTGVLIDAFSSGAVKNYTVAFVLMFVFLCGDVLVSCYIKVESTRMSVNMMADIGSLLTSLPTVVFLLWTVAVGLCTGLIWQFLFWHIEDIAGLSCDGAAYVKTLQGLASAIQTFGGEIPFMFVSGHVIQKFGHTNTMSLVLFGFGVRFLLYSVVTDPWWILPIEMFQGITFGMFYPTMTSYATVVSPPGSETTVQGLVGAVFEGVGSSLGSFIGGRLYAAYGGWNTFLYFGIGALVACAVHALAQLALGRRAHLDADRGYTSVIKYGQENDTVHILEEINDAS</sequence>
<feature type="transmembrane region" description="Helical" evidence="6">
    <location>
        <begin position="469"/>
        <end position="490"/>
    </location>
</feature>
<feature type="transmembrane region" description="Helical" evidence="6">
    <location>
        <begin position="555"/>
        <end position="575"/>
    </location>
</feature>
<dbReference type="PANTHER" id="PTHR16172:SF30">
    <property type="entry name" value="SUGAR BABY, ISOFORM C"/>
    <property type="match status" value="1"/>
</dbReference>
<feature type="transmembrane region" description="Helical" evidence="6">
    <location>
        <begin position="49"/>
        <end position="69"/>
    </location>
</feature>
<dbReference type="InterPro" id="IPR020846">
    <property type="entry name" value="MFS_dom"/>
</dbReference>
<evidence type="ECO:0000256" key="3">
    <source>
        <dbReference type="ARBA" id="ARBA00022692"/>
    </source>
</evidence>
<dbReference type="CTD" id="39314"/>
<feature type="transmembrane region" description="Helical" evidence="6">
    <location>
        <begin position="78"/>
        <end position="96"/>
    </location>
</feature>
<feature type="transmembrane region" description="Helical" evidence="6">
    <location>
        <begin position="400"/>
        <end position="429"/>
    </location>
</feature>
<evidence type="ECO:0000313" key="8">
    <source>
        <dbReference type="Proteomes" id="UP001652582"/>
    </source>
</evidence>
<dbReference type="InterPro" id="IPR051717">
    <property type="entry name" value="MFS_MFSD6"/>
</dbReference>
<evidence type="ECO:0000256" key="2">
    <source>
        <dbReference type="ARBA" id="ARBA00005241"/>
    </source>
</evidence>
<feature type="transmembrane region" description="Helical" evidence="6">
    <location>
        <begin position="20"/>
        <end position="37"/>
    </location>
</feature>
<comment type="subcellular location">
    <subcellularLocation>
        <location evidence="1">Membrane</location>
        <topology evidence="1">Multi-pass membrane protein</topology>
    </subcellularLocation>
</comment>
<dbReference type="InterPro" id="IPR036259">
    <property type="entry name" value="MFS_trans_sf"/>
</dbReference>
<dbReference type="GO" id="GO:0016020">
    <property type="term" value="C:membrane"/>
    <property type="evidence" value="ECO:0007669"/>
    <property type="project" value="UniProtKB-SubCell"/>
</dbReference>
<dbReference type="KEGG" id="bany:112049131"/>
<keyword evidence="4 6" id="KW-1133">Transmembrane helix</keyword>
<protein>
    <submittedName>
        <fullName evidence="9">Uncharacterized protein LOC112049131 isoform X1</fullName>
    </submittedName>
</protein>
<dbReference type="RefSeq" id="XP_023942689.1">
    <property type="nucleotide sequence ID" value="XM_024086921.2"/>
</dbReference>
<dbReference type="Proteomes" id="UP001652582">
    <property type="component" value="Chromosome Z"/>
</dbReference>
<gene>
    <name evidence="9" type="primary">LOC112049131</name>
</gene>
<feature type="domain" description="Major facilitator superfamily (MFS) profile" evidence="7">
    <location>
        <begin position="499"/>
        <end position="735"/>
    </location>
</feature>
<dbReference type="CDD" id="cd17335">
    <property type="entry name" value="MFS_MFSD6"/>
    <property type="match status" value="1"/>
</dbReference>
<dbReference type="Gene3D" id="1.20.1250.20">
    <property type="entry name" value="MFS general substrate transporter like domains"/>
    <property type="match status" value="2"/>
</dbReference>
<dbReference type="PANTHER" id="PTHR16172">
    <property type="entry name" value="MAJOR FACILITATOR SUPERFAMILY DOMAIN-CONTAINING PROTEIN 6-LIKE"/>
    <property type="match status" value="1"/>
</dbReference>
<dbReference type="InterPro" id="IPR024989">
    <property type="entry name" value="MFS_assoc_dom"/>
</dbReference>
<keyword evidence="8" id="KW-1185">Reference proteome</keyword>
<feature type="transmembrane region" description="Helical" evidence="6">
    <location>
        <begin position="441"/>
        <end position="463"/>
    </location>
</feature>
<feature type="transmembrane region" description="Helical" evidence="6">
    <location>
        <begin position="511"/>
        <end position="535"/>
    </location>
</feature>
<accession>A0A6J1N752</accession>
<dbReference type="PROSITE" id="PS50850">
    <property type="entry name" value="MFS"/>
    <property type="match status" value="1"/>
</dbReference>
<name>A0A6J1N752_BICAN</name>
<keyword evidence="5 6" id="KW-0472">Membrane</keyword>
<evidence type="ECO:0000256" key="1">
    <source>
        <dbReference type="ARBA" id="ARBA00004141"/>
    </source>
</evidence>
<evidence type="ECO:0000259" key="7">
    <source>
        <dbReference type="PROSITE" id="PS50850"/>
    </source>
</evidence>
<dbReference type="AlphaFoldDB" id="A0A6J1N752"/>
<feature type="transmembrane region" description="Helical" evidence="6">
    <location>
        <begin position="587"/>
        <end position="606"/>
    </location>
</feature>
<dbReference type="Pfam" id="PF12832">
    <property type="entry name" value="MFS_1_like"/>
    <property type="match status" value="1"/>
</dbReference>